<organism evidence="2">
    <name type="scientific">Oikopleura dioica</name>
    <name type="common">Tunicate</name>
    <dbReference type="NCBI Taxonomy" id="34765"/>
    <lineage>
        <taxon>Eukaryota</taxon>
        <taxon>Metazoa</taxon>
        <taxon>Chordata</taxon>
        <taxon>Tunicata</taxon>
        <taxon>Appendicularia</taxon>
        <taxon>Copelata</taxon>
        <taxon>Oikopleuridae</taxon>
        <taxon>Oikopleura</taxon>
    </lineage>
</organism>
<dbReference type="PANTHER" id="PTHR16110">
    <property type="entry name" value="TBC1 DOMAIN FAMILY MEMBER 19"/>
    <property type="match status" value="1"/>
</dbReference>
<protein>
    <recommendedName>
        <fullName evidence="1">Rab-GAP TBC domain-containing protein</fullName>
    </recommendedName>
</protein>
<sequence length="174" mass="19878">MYLRYFIRLHSIAEAPFHDPAYKYYEHSSGNTHYVDDLSSTSEGPELDSADNKQIDHGIIGLAHQFEYFFKQRDPALFRHLHEINCKPVLMCFRWLVKGFSGVLHVSEVLRLWDFIVGHDSLEILSVFSVGVFLVRRQFLLGCGASIDAEAILSDLSTLKVKPVLELVFSGRFA</sequence>
<proteinExistence type="predicted"/>
<dbReference type="EMBL" id="FN653034">
    <property type="protein sequence ID" value="CBY09005.1"/>
    <property type="molecule type" value="Genomic_DNA"/>
</dbReference>
<name>E4XBN0_OIKDI</name>
<evidence type="ECO:0000313" key="2">
    <source>
        <dbReference type="EMBL" id="CBY09005.1"/>
    </source>
</evidence>
<dbReference type="SUPFAM" id="SSF47923">
    <property type="entry name" value="Ypt/Rab-GAP domain of gyp1p"/>
    <property type="match status" value="1"/>
</dbReference>
<dbReference type="PANTHER" id="PTHR16110:SF1">
    <property type="entry name" value="TBC1 DOMAIN FAMILY MEMBER 19"/>
    <property type="match status" value="1"/>
</dbReference>
<evidence type="ECO:0000259" key="1">
    <source>
        <dbReference type="PROSITE" id="PS50086"/>
    </source>
</evidence>
<dbReference type="InterPro" id="IPR000195">
    <property type="entry name" value="Rab-GAP-TBC_dom"/>
</dbReference>
<dbReference type="Proteomes" id="UP000001307">
    <property type="component" value="Unassembled WGS sequence"/>
</dbReference>
<reference evidence="2" key="1">
    <citation type="journal article" date="2010" name="Science">
        <title>Plasticity of animal genome architecture unmasked by rapid evolution of a pelagic tunicate.</title>
        <authorList>
            <person name="Denoeud F."/>
            <person name="Henriet S."/>
            <person name="Mungpakdee S."/>
            <person name="Aury J.M."/>
            <person name="Da Silva C."/>
            <person name="Brinkmann H."/>
            <person name="Mikhaleva J."/>
            <person name="Olsen L.C."/>
            <person name="Jubin C."/>
            <person name="Canestro C."/>
            <person name="Bouquet J.M."/>
            <person name="Danks G."/>
            <person name="Poulain J."/>
            <person name="Campsteijn C."/>
            <person name="Adamski M."/>
            <person name="Cross I."/>
            <person name="Yadetie F."/>
            <person name="Muffato M."/>
            <person name="Louis A."/>
            <person name="Butcher S."/>
            <person name="Tsagkogeorga G."/>
            <person name="Konrad A."/>
            <person name="Singh S."/>
            <person name="Jensen M.F."/>
            <person name="Cong E.H."/>
            <person name="Eikeseth-Otteraa H."/>
            <person name="Noel B."/>
            <person name="Anthouard V."/>
            <person name="Porcel B.M."/>
            <person name="Kachouri-Lafond R."/>
            <person name="Nishino A."/>
            <person name="Ugolini M."/>
            <person name="Chourrout P."/>
            <person name="Nishida H."/>
            <person name="Aasland R."/>
            <person name="Huzurbazar S."/>
            <person name="Westhof E."/>
            <person name="Delsuc F."/>
            <person name="Lehrach H."/>
            <person name="Reinhardt R."/>
            <person name="Weissenbach J."/>
            <person name="Roy S.W."/>
            <person name="Artiguenave F."/>
            <person name="Postlethwait J.H."/>
            <person name="Manak J.R."/>
            <person name="Thompson E.M."/>
            <person name="Jaillon O."/>
            <person name="Du Pasquier L."/>
            <person name="Boudinot P."/>
            <person name="Liberles D.A."/>
            <person name="Volff J.N."/>
            <person name="Philippe H."/>
            <person name="Lenhard B."/>
            <person name="Roest Crollius H."/>
            <person name="Wincker P."/>
            <person name="Chourrout D."/>
        </authorList>
    </citation>
    <scope>NUCLEOTIDE SEQUENCE [LARGE SCALE GENOMIC DNA]</scope>
</reference>
<gene>
    <name evidence="2" type="ORF">GSOID_T00006534001</name>
</gene>
<dbReference type="OrthoDB" id="10249775at2759"/>
<dbReference type="Gene3D" id="1.10.472.80">
    <property type="entry name" value="Ypt/Rab-GAP domain of gyp1p, domain 3"/>
    <property type="match status" value="1"/>
</dbReference>
<dbReference type="AlphaFoldDB" id="E4XBN0"/>
<evidence type="ECO:0000313" key="3">
    <source>
        <dbReference type="Proteomes" id="UP000001307"/>
    </source>
</evidence>
<keyword evidence="3" id="KW-1185">Reference proteome</keyword>
<dbReference type="InterPro" id="IPR042507">
    <property type="entry name" value="TBC1D19"/>
</dbReference>
<dbReference type="InParanoid" id="E4XBN0"/>
<dbReference type="PROSITE" id="PS50086">
    <property type="entry name" value="TBC_RABGAP"/>
    <property type="match status" value="1"/>
</dbReference>
<feature type="domain" description="Rab-GAP TBC" evidence="1">
    <location>
        <begin position="1"/>
        <end position="120"/>
    </location>
</feature>
<dbReference type="InterPro" id="IPR035969">
    <property type="entry name" value="Rab-GAP_TBC_sf"/>
</dbReference>
<accession>E4XBN0</accession>
<dbReference type="Pfam" id="PF00566">
    <property type="entry name" value="RabGAP-TBC"/>
    <property type="match status" value="1"/>
</dbReference>